<gene>
    <name evidence="2" type="ORF">PG915_24560</name>
</gene>
<keyword evidence="1" id="KW-1133">Transmembrane helix</keyword>
<feature type="transmembrane region" description="Helical" evidence="1">
    <location>
        <begin position="59"/>
        <end position="79"/>
    </location>
</feature>
<reference evidence="2" key="1">
    <citation type="submission" date="2023-01" db="EMBL/GenBank/DDBJ databases">
        <title>Vibrio sp. CB1-14 genome sequencing.</title>
        <authorList>
            <person name="Otstavnykh N."/>
            <person name="Isaeva M."/>
            <person name="Meleshko D."/>
        </authorList>
    </citation>
    <scope>NUCLEOTIDE SEQUENCE</scope>
    <source>
        <strain evidence="2">CB1-14</strain>
        <plasmid evidence="2">p1</plasmid>
    </source>
</reference>
<sequence>MKLEPDKSMAYRALLKDAHKRIMLSVAGCVSVPIVLIELDAVIQQLDPLGEIGRPGGEFKLIIMLFPIVCSYMAILAYLEAKHLRKKLDEGSTHKPLASASSSELARLRMWSRHFSFVREFEMRCRAVNALVTSTDVNNAKRAVQKHLCMPDDGKR</sequence>
<proteinExistence type="predicted"/>
<evidence type="ECO:0000313" key="2">
    <source>
        <dbReference type="EMBL" id="XCD19112.1"/>
    </source>
</evidence>
<protein>
    <submittedName>
        <fullName evidence="2">Uncharacterized protein</fullName>
    </submittedName>
</protein>
<geneLocation type="plasmid" evidence="2">
    <name>p1</name>
</geneLocation>
<dbReference type="KEGG" id="vck:PG915_24560"/>
<accession>A0AAU8BRY2</accession>
<dbReference type="RefSeq" id="WP_353500239.1">
    <property type="nucleotide sequence ID" value="NZ_CP115922.1"/>
</dbReference>
<keyword evidence="1" id="KW-0812">Transmembrane</keyword>
<keyword evidence="2" id="KW-0614">Plasmid</keyword>
<keyword evidence="1" id="KW-0472">Membrane</keyword>
<evidence type="ECO:0000256" key="1">
    <source>
        <dbReference type="SAM" id="Phobius"/>
    </source>
</evidence>
<feature type="transmembrane region" description="Helical" evidence="1">
    <location>
        <begin position="21"/>
        <end position="39"/>
    </location>
</feature>
<organism evidence="2">
    <name type="scientific">Vibrio chaetopteri</name>
    <dbReference type="NCBI Taxonomy" id="3016528"/>
    <lineage>
        <taxon>Bacteria</taxon>
        <taxon>Pseudomonadati</taxon>
        <taxon>Pseudomonadota</taxon>
        <taxon>Gammaproteobacteria</taxon>
        <taxon>Vibrionales</taxon>
        <taxon>Vibrionaceae</taxon>
        <taxon>Vibrio</taxon>
    </lineage>
</organism>
<dbReference type="AlphaFoldDB" id="A0AAU8BRY2"/>
<name>A0AAU8BRY2_9VIBR</name>
<dbReference type="EMBL" id="CP115922">
    <property type="protein sequence ID" value="XCD19112.1"/>
    <property type="molecule type" value="Genomic_DNA"/>
</dbReference>